<evidence type="ECO:0000256" key="1">
    <source>
        <dbReference type="SAM" id="MobiDB-lite"/>
    </source>
</evidence>
<dbReference type="EMBL" id="JARBHA010000001">
    <property type="protein sequence ID" value="KAJ9709884.1"/>
    <property type="molecule type" value="Genomic_DNA"/>
</dbReference>
<reference evidence="4 5" key="1">
    <citation type="journal article" date="2023" name="BMC Biotechnol.">
        <title>Vitis rotundifolia cv Carlos genome sequencing.</title>
        <authorList>
            <person name="Huff M."/>
            <person name="Hulse-Kemp A."/>
            <person name="Scheffler B."/>
            <person name="Youngblood R."/>
            <person name="Simpson S."/>
            <person name="Babiker E."/>
            <person name="Staton M."/>
        </authorList>
    </citation>
    <scope>NUCLEOTIDE SEQUENCE [LARGE SCALE GENOMIC DNA]</scope>
    <source>
        <tissue evidence="4">Leaf</tissue>
    </source>
</reference>
<feature type="compositionally biased region" description="Gly residues" evidence="1">
    <location>
        <begin position="321"/>
        <end position="337"/>
    </location>
</feature>
<feature type="domain" description="DUF1664" evidence="3">
    <location>
        <begin position="92"/>
        <end position="212"/>
    </location>
</feature>
<dbReference type="InterPro" id="IPR012458">
    <property type="entry name" value="DUF1664"/>
</dbReference>
<feature type="region of interest" description="Disordered" evidence="1">
    <location>
        <begin position="310"/>
        <end position="340"/>
    </location>
</feature>
<feature type="region of interest" description="Disordered" evidence="1">
    <location>
        <begin position="234"/>
        <end position="293"/>
    </location>
</feature>
<keyword evidence="5" id="KW-1185">Reference proteome</keyword>
<organism evidence="4 5">
    <name type="scientific">Vitis rotundifolia</name>
    <name type="common">Muscadine grape</name>
    <dbReference type="NCBI Taxonomy" id="103349"/>
    <lineage>
        <taxon>Eukaryota</taxon>
        <taxon>Viridiplantae</taxon>
        <taxon>Streptophyta</taxon>
        <taxon>Embryophyta</taxon>
        <taxon>Tracheophyta</taxon>
        <taxon>Spermatophyta</taxon>
        <taxon>Magnoliopsida</taxon>
        <taxon>eudicotyledons</taxon>
        <taxon>Gunneridae</taxon>
        <taxon>Pentapetalae</taxon>
        <taxon>rosids</taxon>
        <taxon>Vitales</taxon>
        <taxon>Vitaceae</taxon>
        <taxon>Viteae</taxon>
        <taxon>Vitis</taxon>
    </lineage>
</organism>
<dbReference type="Proteomes" id="UP001168098">
    <property type="component" value="Unassembled WGS sequence"/>
</dbReference>
<accession>A0AA39E8M7</accession>
<dbReference type="Pfam" id="PF07889">
    <property type="entry name" value="DUF1664"/>
    <property type="match status" value="1"/>
</dbReference>
<sequence>MALPLGKLTLLVGAGIVGSVLAKEGRMSDVSNFFSGAFKIALKQLKQDDSTSPTVKPKNDALLAQVNSLRQELQILASNRSITIVTASGTGKSKYGVVVIIVVVGYGYAWWKGWKLPNMMFATRRSLSDACSSIAKQLENVYSSIAATKRHLSSRIDRVDCSIDEFAELTSATKEEVFELRGGMKMIGGDVASVQKAVQNLESKIIEIEGKQDITNEGLGRLCHYAWNLENSRTTERIQASPSSSFRPALESRQTTPPLRTGSLPPMVPSLEPPPSPSNPSNSTGSPKPPLQNAALASGLKELDGISKAAETTNTPEVSNGIGGLEETGNGSSGSGLFGMRLSYPSFITRTRSATQAFATK</sequence>
<dbReference type="PANTHER" id="PTHR47289:SF2">
    <property type="entry name" value="TRANSCRIPTION FACTOR, PUTATIVE (DUF1664)-RELATED"/>
    <property type="match status" value="1"/>
</dbReference>
<evidence type="ECO:0000256" key="2">
    <source>
        <dbReference type="SAM" id="SignalP"/>
    </source>
</evidence>
<name>A0AA39E8M7_VITRO</name>
<keyword evidence="2" id="KW-0732">Signal</keyword>
<protein>
    <recommendedName>
        <fullName evidence="3">DUF1664 domain-containing protein</fullName>
    </recommendedName>
</protein>
<feature type="chain" id="PRO_5041451830" description="DUF1664 domain-containing protein" evidence="2">
    <location>
        <begin position="23"/>
        <end position="361"/>
    </location>
</feature>
<evidence type="ECO:0000313" key="4">
    <source>
        <dbReference type="EMBL" id="KAJ9709884.1"/>
    </source>
</evidence>
<evidence type="ECO:0000313" key="5">
    <source>
        <dbReference type="Proteomes" id="UP001168098"/>
    </source>
</evidence>
<dbReference type="AlphaFoldDB" id="A0AA39E8M7"/>
<evidence type="ECO:0000259" key="3">
    <source>
        <dbReference type="Pfam" id="PF07889"/>
    </source>
</evidence>
<feature type="compositionally biased region" description="Pro residues" evidence="1">
    <location>
        <begin position="266"/>
        <end position="278"/>
    </location>
</feature>
<feature type="signal peptide" evidence="2">
    <location>
        <begin position="1"/>
        <end position="22"/>
    </location>
</feature>
<feature type="compositionally biased region" description="Polar residues" evidence="1">
    <location>
        <begin position="234"/>
        <end position="258"/>
    </location>
</feature>
<proteinExistence type="predicted"/>
<comment type="caution">
    <text evidence="4">The sequence shown here is derived from an EMBL/GenBank/DDBJ whole genome shotgun (WGS) entry which is preliminary data.</text>
</comment>
<gene>
    <name evidence="4" type="ORF">PVL29_001390</name>
</gene>
<dbReference type="PANTHER" id="PTHR47289">
    <property type="entry name" value="TRANSCRIPTION FACTOR, PUTATIVE (DUF1664)-RELATED"/>
    <property type="match status" value="1"/>
</dbReference>